<dbReference type="CDD" id="cd00093">
    <property type="entry name" value="HTH_XRE"/>
    <property type="match status" value="1"/>
</dbReference>
<dbReference type="AlphaFoldDB" id="A0A391P6T8"/>
<dbReference type="EMBL" id="BHGK01000001">
    <property type="protein sequence ID" value="GCA68026.1"/>
    <property type="molecule type" value="Genomic_DNA"/>
</dbReference>
<name>A0A391P6T8_9FIRM</name>
<proteinExistence type="predicted"/>
<dbReference type="Gene3D" id="1.10.260.40">
    <property type="entry name" value="lambda repressor-like DNA-binding domains"/>
    <property type="match status" value="1"/>
</dbReference>
<dbReference type="Pfam" id="PF01381">
    <property type="entry name" value="HTH_3"/>
    <property type="match status" value="1"/>
</dbReference>
<evidence type="ECO:0000313" key="3">
    <source>
        <dbReference type="Proteomes" id="UP000265643"/>
    </source>
</evidence>
<evidence type="ECO:0000313" key="2">
    <source>
        <dbReference type="EMBL" id="GCA68026.1"/>
    </source>
</evidence>
<organism evidence="2 3">
    <name type="scientific">Mediterraneibacter butyricigenes</name>
    <dbReference type="NCBI Taxonomy" id="2316025"/>
    <lineage>
        <taxon>Bacteria</taxon>
        <taxon>Bacillati</taxon>
        <taxon>Bacillota</taxon>
        <taxon>Clostridia</taxon>
        <taxon>Lachnospirales</taxon>
        <taxon>Lachnospiraceae</taxon>
        <taxon>Mediterraneibacter</taxon>
    </lineage>
</organism>
<feature type="domain" description="HTH cro/C1-type" evidence="1">
    <location>
        <begin position="7"/>
        <end position="61"/>
    </location>
</feature>
<dbReference type="InterPro" id="IPR010982">
    <property type="entry name" value="Lambda_DNA-bd_dom_sf"/>
</dbReference>
<keyword evidence="3" id="KW-1185">Reference proteome</keyword>
<dbReference type="Proteomes" id="UP000265643">
    <property type="component" value="Unassembled WGS sequence"/>
</dbReference>
<dbReference type="SMART" id="SM00530">
    <property type="entry name" value="HTH_XRE"/>
    <property type="match status" value="1"/>
</dbReference>
<dbReference type="RefSeq" id="WP_170141725.1">
    <property type="nucleotide sequence ID" value="NZ_BHGK01000001.1"/>
</dbReference>
<reference evidence="3" key="1">
    <citation type="submission" date="2018-09" db="EMBL/GenBank/DDBJ databases">
        <title>Draft Genome Sequence of Mediterraneibacter sp. KCTC 15684.</title>
        <authorList>
            <person name="Kim J.S."/>
            <person name="Han K.I."/>
            <person name="Suh M.K."/>
            <person name="Lee K.C."/>
            <person name="Eom M.K."/>
            <person name="Lee J.H."/>
            <person name="Park S.H."/>
            <person name="Kang S.W."/>
            <person name="Park J.E."/>
            <person name="Oh B.S."/>
            <person name="Yu S.Y."/>
            <person name="Choi S.H."/>
            <person name="Lee D.H."/>
            <person name="Yoon H."/>
            <person name="Kim B."/>
            <person name="Yang S.J."/>
            <person name="Lee J.S."/>
        </authorList>
    </citation>
    <scope>NUCLEOTIDE SEQUENCE [LARGE SCALE GENOMIC DNA]</scope>
    <source>
        <strain evidence="3">KCTC 15684</strain>
    </source>
</reference>
<evidence type="ECO:0000259" key="1">
    <source>
        <dbReference type="PROSITE" id="PS50943"/>
    </source>
</evidence>
<dbReference type="PROSITE" id="PS50943">
    <property type="entry name" value="HTH_CROC1"/>
    <property type="match status" value="1"/>
</dbReference>
<dbReference type="SUPFAM" id="SSF47413">
    <property type="entry name" value="lambda repressor-like DNA-binding domains"/>
    <property type="match status" value="1"/>
</dbReference>
<comment type="caution">
    <text evidence="2">The sequence shown here is derived from an EMBL/GenBank/DDBJ whole genome shotgun (WGS) entry which is preliminary data.</text>
</comment>
<dbReference type="GO" id="GO:0003677">
    <property type="term" value="F:DNA binding"/>
    <property type="evidence" value="ECO:0007669"/>
    <property type="project" value="InterPro"/>
</dbReference>
<protein>
    <recommendedName>
        <fullName evidence="1">HTH cro/C1-type domain-containing protein</fullName>
    </recommendedName>
</protein>
<sequence>MGIGENIKRIRTGMGLSQKAFGDLIGKSESQIGSYENEKTDILASTLYRIAEVAHVDFNNLMAGILPEEKESKKEPDWDAELRIYNMEDRLTVIKILAKNGYDVGQHKRPKGKGSSLDYFIHAKDLSTNADTSK</sequence>
<gene>
    <name evidence="2" type="ORF">KGMB01110_24620</name>
</gene>
<dbReference type="InterPro" id="IPR001387">
    <property type="entry name" value="Cro/C1-type_HTH"/>
</dbReference>
<accession>A0A391P6T8</accession>